<proteinExistence type="predicted"/>
<gene>
    <name evidence="1" type="ORF">J2S11_003904</name>
</gene>
<dbReference type="Proteomes" id="UP001235840">
    <property type="component" value="Unassembled WGS sequence"/>
</dbReference>
<organism evidence="1 2">
    <name type="scientific">Caldalkalibacillus horti</name>
    <dbReference type="NCBI Taxonomy" id="77523"/>
    <lineage>
        <taxon>Bacteria</taxon>
        <taxon>Bacillati</taxon>
        <taxon>Bacillota</taxon>
        <taxon>Bacilli</taxon>
        <taxon>Bacillales</taxon>
        <taxon>Bacillaceae</taxon>
        <taxon>Caldalkalibacillus</taxon>
    </lineage>
</organism>
<keyword evidence="2" id="KW-1185">Reference proteome</keyword>
<accession>A0ABT9W4G9</accession>
<evidence type="ECO:0000313" key="1">
    <source>
        <dbReference type="EMBL" id="MDQ0167974.1"/>
    </source>
</evidence>
<protein>
    <submittedName>
        <fullName evidence="1">Uncharacterized protein</fullName>
    </submittedName>
</protein>
<dbReference type="RefSeq" id="WP_307397342.1">
    <property type="nucleotide sequence ID" value="NZ_BAAADK010000017.1"/>
</dbReference>
<reference evidence="1 2" key="1">
    <citation type="submission" date="2023-07" db="EMBL/GenBank/DDBJ databases">
        <title>Genomic Encyclopedia of Type Strains, Phase IV (KMG-IV): sequencing the most valuable type-strain genomes for metagenomic binning, comparative biology and taxonomic classification.</title>
        <authorList>
            <person name="Goeker M."/>
        </authorList>
    </citation>
    <scope>NUCLEOTIDE SEQUENCE [LARGE SCALE GENOMIC DNA]</scope>
    <source>
        <strain evidence="1 2">DSM 12751</strain>
    </source>
</reference>
<comment type="caution">
    <text evidence="1">The sequence shown here is derived from an EMBL/GenBank/DDBJ whole genome shotgun (WGS) entry which is preliminary data.</text>
</comment>
<dbReference type="EMBL" id="JAUSTY010000022">
    <property type="protein sequence ID" value="MDQ0167974.1"/>
    <property type="molecule type" value="Genomic_DNA"/>
</dbReference>
<name>A0ABT9W4G9_9BACI</name>
<sequence>MIRKRCMGLFILVVCVGLSTGLMESVKAAVIMEPLPESADMPVSLNGVSASTMQNGSLILVTGGRNSSNVDDLTFLIL</sequence>
<evidence type="ECO:0000313" key="2">
    <source>
        <dbReference type="Proteomes" id="UP001235840"/>
    </source>
</evidence>